<accession>A0A0B6X226</accession>
<name>A0A0B6X226_9BACT</name>
<dbReference type="AlphaFoldDB" id="A0A0B6X226"/>
<dbReference type="Pfam" id="PF00756">
    <property type="entry name" value="Esterase"/>
    <property type="match status" value="1"/>
</dbReference>
<dbReference type="InterPro" id="IPR029058">
    <property type="entry name" value="AB_hydrolase_fold"/>
</dbReference>
<protein>
    <submittedName>
        <fullName evidence="1">Predicted esterase</fullName>
    </submittedName>
</protein>
<dbReference type="STRING" id="454194.PYK22_02465"/>
<proteinExistence type="predicted"/>
<dbReference type="RefSeq" id="WP_041978886.1">
    <property type="nucleotide sequence ID" value="NZ_CBXV010000008.1"/>
</dbReference>
<sequence>MELQGRIVAERLASDLLRGNPLGDPAERDLYIYLPPSYDRDPARRYPTVYVLAGFAGRGETLLNVHPFAPNIVERLDRLIAGGEVGEVILVMPDCFTRLGGSQYINSTATGRYEDYLIDEIVPFVDAHFRTRAAPAGRAIMGKSSGGYGALVQAMRHPDVFSVVAAHSADCYFEYCYLPDFVKAFRAIKGDPASFLERFWRDEKRGKDDFAALNIIAMSACYSPDPDTALGYRLPFDLQTGELIEDVWQRWREHDPVRLIERHVEDLRRLKMIYLDAGTRDEFAIDLGTRILASRLRQFGIEFIHEEFDDGHFNVSYRYNRSFALISQALDEASSGG</sequence>
<organism evidence="1 2">
    <name type="scientific">Pyrinomonas methylaliphatogenes</name>
    <dbReference type="NCBI Taxonomy" id="454194"/>
    <lineage>
        <taxon>Bacteria</taxon>
        <taxon>Pseudomonadati</taxon>
        <taxon>Acidobacteriota</taxon>
        <taxon>Blastocatellia</taxon>
        <taxon>Blastocatellales</taxon>
        <taxon>Pyrinomonadaceae</taxon>
        <taxon>Pyrinomonas</taxon>
    </lineage>
</organism>
<dbReference type="Proteomes" id="UP000031518">
    <property type="component" value="Unassembled WGS sequence"/>
</dbReference>
<dbReference type="InterPro" id="IPR000801">
    <property type="entry name" value="Esterase-like"/>
</dbReference>
<evidence type="ECO:0000313" key="1">
    <source>
        <dbReference type="EMBL" id="CDM66435.1"/>
    </source>
</evidence>
<dbReference type="InterPro" id="IPR050583">
    <property type="entry name" value="Mycobacterial_A85_antigen"/>
</dbReference>
<dbReference type="EMBL" id="CBXV010000008">
    <property type="protein sequence ID" value="CDM66435.1"/>
    <property type="molecule type" value="Genomic_DNA"/>
</dbReference>
<evidence type="ECO:0000313" key="2">
    <source>
        <dbReference type="Proteomes" id="UP000031518"/>
    </source>
</evidence>
<keyword evidence="2" id="KW-1185">Reference proteome</keyword>
<dbReference type="SUPFAM" id="SSF53474">
    <property type="entry name" value="alpha/beta-Hydrolases"/>
    <property type="match status" value="1"/>
</dbReference>
<reference evidence="1 2" key="2">
    <citation type="submission" date="2015-01" db="EMBL/GenBank/DDBJ databases">
        <title>Complete genome sequence of Pyrinomonas methylaliphatogenes type strain K22T.</title>
        <authorList>
            <person name="Lee K.C.Y."/>
            <person name="Power J.F."/>
            <person name="Dunfield P.F."/>
            <person name="Morgan X.C."/>
            <person name="Huttenhower C."/>
            <person name="Stott M.B."/>
        </authorList>
    </citation>
    <scope>NUCLEOTIDE SEQUENCE [LARGE SCALE GENOMIC DNA]</scope>
    <source>
        <strain evidence="1 2">K22</strain>
    </source>
</reference>
<reference evidence="1 2" key="1">
    <citation type="submission" date="2013-12" db="EMBL/GenBank/DDBJ databases">
        <authorList>
            <person name="Stott M."/>
        </authorList>
    </citation>
    <scope>NUCLEOTIDE SEQUENCE [LARGE SCALE GENOMIC DNA]</scope>
    <source>
        <strain evidence="1 2">K22</strain>
    </source>
</reference>
<dbReference type="OrthoDB" id="9777383at2"/>
<dbReference type="PANTHER" id="PTHR48098">
    <property type="entry name" value="ENTEROCHELIN ESTERASE-RELATED"/>
    <property type="match status" value="1"/>
</dbReference>
<gene>
    <name evidence="1" type="ORF">PYK22_02465</name>
</gene>
<dbReference type="Gene3D" id="3.40.50.1820">
    <property type="entry name" value="alpha/beta hydrolase"/>
    <property type="match status" value="1"/>
</dbReference>